<dbReference type="InterPro" id="IPR050272">
    <property type="entry name" value="Isochorismatase-like_hydrls"/>
</dbReference>
<evidence type="ECO:0000313" key="4">
    <source>
        <dbReference type="Proteomes" id="UP000622707"/>
    </source>
</evidence>
<dbReference type="Proteomes" id="UP000622707">
    <property type="component" value="Unassembled WGS sequence"/>
</dbReference>
<dbReference type="RefSeq" id="WP_201692615.1">
    <property type="nucleotide sequence ID" value="NZ_JAEQND010000014.1"/>
</dbReference>
<gene>
    <name evidence="3" type="ORF">JI746_22955</name>
</gene>
<dbReference type="InterPro" id="IPR036380">
    <property type="entry name" value="Isochorismatase-like_sf"/>
</dbReference>
<accession>A0ABS1JUL1</accession>
<proteinExistence type="predicted"/>
<protein>
    <submittedName>
        <fullName evidence="3">Cysteine hydrolase</fullName>
    </submittedName>
</protein>
<dbReference type="EMBL" id="JAEQND010000014">
    <property type="protein sequence ID" value="MBL0427985.1"/>
    <property type="molecule type" value="Genomic_DNA"/>
</dbReference>
<dbReference type="SUPFAM" id="SSF52499">
    <property type="entry name" value="Isochorismatase-like hydrolases"/>
    <property type="match status" value="1"/>
</dbReference>
<keyword evidence="4" id="KW-1185">Reference proteome</keyword>
<dbReference type="CDD" id="cd00431">
    <property type="entry name" value="cysteine_hydrolases"/>
    <property type="match status" value="1"/>
</dbReference>
<name>A0ABS1JUL1_9BURK</name>
<reference evidence="3 4" key="1">
    <citation type="journal article" date="2017" name="Int. J. Syst. Evol. Microbiol.">
        <title>Ramlibacter alkalitolerans sp. nov., alkali-tolerant bacterium isolated from soil of ginseng.</title>
        <authorList>
            <person name="Lee D.H."/>
            <person name="Cha C.J."/>
        </authorList>
    </citation>
    <scope>NUCLEOTIDE SEQUENCE [LARGE SCALE GENOMIC DNA]</scope>
    <source>
        <strain evidence="3 4">KACC 19305</strain>
    </source>
</reference>
<evidence type="ECO:0000259" key="2">
    <source>
        <dbReference type="Pfam" id="PF00857"/>
    </source>
</evidence>
<dbReference type="Gene3D" id="3.40.50.850">
    <property type="entry name" value="Isochorismatase-like"/>
    <property type="match status" value="1"/>
</dbReference>
<feature type="domain" description="Isochorismatase-like" evidence="2">
    <location>
        <begin position="11"/>
        <end position="201"/>
    </location>
</feature>
<comment type="caution">
    <text evidence="3">The sequence shown here is derived from an EMBL/GenBank/DDBJ whole genome shotgun (WGS) entry which is preliminary data.</text>
</comment>
<keyword evidence="1 3" id="KW-0378">Hydrolase</keyword>
<dbReference type="Pfam" id="PF00857">
    <property type="entry name" value="Isochorismatase"/>
    <property type="match status" value="1"/>
</dbReference>
<evidence type="ECO:0000256" key="1">
    <source>
        <dbReference type="ARBA" id="ARBA00022801"/>
    </source>
</evidence>
<evidence type="ECO:0000313" key="3">
    <source>
        <dbReference type="EMBL" id="MBL0427985.1"/>
    </source>
</evidence>
<dbReference type="GO" id="GO:0016787">
    <property type="term" value="F:hydrolase activity"/>
    <property type="evidence" value="ECO:0007669"/>
    <property type="project" value="UniProtKB-KW"/>
</dbReference>
<dbReference type="PANTHER" id="PTHR43540">
    <property type="entry name" value="PEROXYUREIDOACRYLATE/UREIDOACRYLATE AMIDOHYDROLASE-RELATED"/>
    <property type="match status" value="1"/>
</dbReference>
<organism evidence="3 4">
    <name type="scientific">Ramlibacter alkalitolerans</name>
    <dbReference type="NCBI Taxonomy" id="2039631"/>
    <lineage>
        <taxon>Bacteria</taxon>
        <taxon>Pseudomonadati</taxon>
        <taxon>Pseudomonadota</taxon>
        <taxon>Betaproteobacteria</taxon>
        <taxon>Burkholderiales</taxon>
        <taxon>Comamonadaceae</taxon>
        <taxon>Ramlibacter</taxon>
    </lineage>
</organism>
<sequence length="211" mass="23216">MNFGVDKVRAAVVGIDLHRGHLDIAVATMPASPEVARRVVAANRALFDWARTQAIPVIHCITQYRDGEEIRLNAFWRTRAEDPDNPRRNVMRHNLIGMPGGEVMPGLQDARDWVVDTKKRYNCFVATDLELLLRSHGINTLIVTGVNTNSCILSTVTAACSMDYAVIVPSDCVDTMDAPALHDAALLCIRTAFGFVMSSQEVMALPELRAA</sequence>
<dbReference type="InterPro" id="IPR000868">
    <property type="entry name" value="Isochorismatase-like_dom"/>
</dbReference>